<dbReference type="OMA" id="TMGWGTD"/>
<dbReference type="AlphaFoldDB" id="A0A0U5GTC1"/>
<dbReference type="Pfam" id="PF00089">
    <property type="entry name" value="Trypsin"/>
    <property type="match status" value="1"/>
</dbReference>
<keyword evidence="5" id="KW-1015">Disulfide bond</keyword>
<evidence type="ECO:0000256" key="5">
    <source>
        <dbReference type="ARBA" id="ARBA00023157"/>
    </source>
</evidence>
<dbReference type="PRINTS" id="PR00722">
    <property type="entry name" value="CHYMOTRYPSIN"/>
</dbReference>
<keyword evidence="3" id="KW-0378">Hydrolase</keyword>
<dbReference type="SMART" id="SM00020">
    <property type="entry name" value="Tryp_SPc"/>
    <property type="match status" value="1"/>
</dbReference>
<dbReference type="GO" id="GO:0004252">
    <property type="term" value="F:serine-type endopeptidase activity"/>
    <property type="evidence" value="ECO:0007669"/>
    <property type="project" value="InterPro"/>
</dbReference>
<evidence type="ECO:0000313" key="8">
    <source>
        <dbReference type="Proteomes" id="UP000054771"/>
    </source>
</evidence>
<accession>A0A0U5GTC1</accession>
<evidence type="ECO:0000313" key="7">
    <source>
        <dbReference type="EMBL" id="CEN62071.1"/>
    </source>
</evidence>
<dbReference type="STRING" id="454130.A0A0U5GTC1"/>
<dbReference type="Proteomes" id="UP000054771">
    <property type="component" value="Unassembled WGS sequence"/>
</dbReference>
<organism evidence="7 8">
    <name type="scientific">Aspergillus calidoustus</name>
    <dbReference type="NCBI Taxonomy" id="454130"/>
    <lineage>
        <taxon>Eukaryota</taxon>
        <taxon>Fungi</taxon>
        <taxon>Dikarya</taxon>
        <taxon>Ascomycota</taxon>
        <taxon>Pezizomycotina</taxon>
        <taxon>Eurotiomycetes</taxon>
        <taxon>Eurotiomycetidae</taxon>
        <taxon>Eurotiales</taxon>
        <taxon>Aspergillaceae</taxon>
        <taxon>Aspergillus</taxon>
        <taxon>Aspergillus subgen. Nidulantes</taxon>
    </lineage>
</organism>
<dbReference type="InterPro" id="IPR001314">
    <property type="entry name" value="Peptidase_S1A"/>
</dbReference>
<dbReference type="InterPro" id="IPR018114">
    <property type="entry name" value="TRYPSIN_HIS"/>
</dbReference>
<dbReference type="EMBL" id="CDMC01000006">
    <property type="protein sequence ID" value="CEN62071.1"/>
    <property type="molecule type" value="Genomic_DNA"/>
</dbReference>
<evidence type="ECO:0000256" key="1">
    <source>
        <dbReference type="ARBA" id="ARBA00007664"/>
    </source>
</evidence>
<comment type="similarity">
    <text evidence="1">Belongs to the peptidase S1 family.</text>
</comment>
<dbReference type="Gene3D" id="2.40.10.10">
    <property type="entry name" value="Trypsin-like serine proteases"/>
    <property type="match status" value="1"/>
</dbReference>
<dbReference type="FunFam" id="2.40.10.10:FF:000077">
    <property type="entry name" value="Predicted protein"/>
    <property type="match status" value="1"/>
</dbReference>
<dbReference type="OrthoDB" id="6380398at2759"/>
<keyword evidence="4" id="KW-0720">Serine protease</keyword>
<evidence type="ECO:0000256" key="4">
    <source>
        <dbReference type="ARBA" id="ARBA00022825"/>
    </source>
</evidence>
<name>A0A0U5GTC1_ASPCI</name>
<keyword evidence="2" id="KW-0645">Protease</keyword>
<dbReference type="InterPro" id="IPR009003">
    <property type="entry name" value="Peptidase_S1_PA"/>
</dbReference>
<dbReference type="SUPFAM" id="SSF50494">
    <property type="entry name" value="Trypsin-like serine proteases"/>
    <property type="match status" value="1"/>
</dbReference>
<dbReference type="PANTHER" id="PTHR24276">
    <property type="entry name" value="POLYSERASE-RELATED"/>
    <property type="match status" value="1"/>
</dbReference>
<dbReference type="InterPro" id="IPR001254">
    <property type="entry name" value="Trypsin_dom"/>
</dbReference>
<reference evidence="8" key="1">
    <citation type="journal article" date="2016" name="Genome Announc.">
        <title>Draft genome sequences of fungus Aspergillus calidoustus.</title>
        <authorList>
            <person name="Horn F."/>
            <person name="Linde J."/>
            <person name="Mattern D.J."/>
            <person name="Walther G."/>
            <person name="Guthke R."/>
            <person name="Scherlach K."/>
            <person name="Martin K."/>
            <person name="Brakhage A.A."/>
            <person name="Petzke L."/>
            <person name="Valiante V."/>
        </authorList>
    </citation>
    <scope>NUCLEOTIDE SEQUENCE [LARGE SCALE GENOMIC DNA]</scope>
    <source>
        <strain evidence="8">SF006504</strain>
    </source>
</reference>
<gene>
    <name evidence="7" type="ORF">ASPCAL08710</name>
</gene>
<dbReference type="PROSITE" id="PS00134">
    <property type="entry name" value="TRYPSIN_HIS"/>
    <property type="match status" value="1"/>
</dbReference>
<feature type="domain" description="Peptidase S1" evidence="6">
    <location>
        <begin position="21"/>
        <end position="247"/>
    </location>
</feature>
<dbReference type="CDD" id="cd00190">
    <property type="entry name" value="Tryp_SPc"/>
    <property type="match status" value="1"/>
</dbReference>
<evidence type="ECO:0000259" key="6">
    <source>
        <dbReference type="PROSITE" id="PS50240"/>
    </source>
</evidence>
<dbReference type="InterPro" id="IPR050430">
    <property type="entry name" value="Peptidase_S1"/>
</dbReference>
<dbReference type="InterPro" id="IPR043504">
    <property type="entry name" value="Peptidase_S1_PA_chymotrypsin"/>
</dbReference>
<dbReference type="PROSITE" id="PS50240">
    <property type="entry name" value="TRYPSIN_DOM"/>
    <property type="match status" value="1"/>
</dbReference>
<keyword evidence="8" id="KW-1185">Reference proteome</keyword>
<proteinExistence type="inferred from homology"/>
<protein>
    <recommendedName>
        <fullName evidence="6">Peptidase S1 domain-containing protein</fullName>
    </recommendedName>
</protein>
<evidence type="ECO:0000256" key="3">
    <source>
        <dbReference type="ARBA" id="ARBA00022801"/>
    </source>
</evidence>
<dbReference type="PANTHER" id="PTHR24276:SF91">
    <property type="entry name" value="AT26814P-RELATED"/>
    <property type="match status" value="1"/>
</dbReference>
<evidence type="ECO:0000256" key="2">
    <source>
        <dbReference type="ARBA" id="ARBA00022670"/>
    </source>
</evidence>
<dbReference type="GO" id="GO:0006508">
    <property type="term" value="P:proteolysis"/>
    <property type="evidence" value="ECO:0007669"/>
    <property type="project" value="UniProtKB-KW"/>
</dbReference>
<sequence length="248" mass="25425">MNYLLVFLPTLAAAAQLRPTIVGGTEVSIEDYPYQIALLKGGTLRCGGSIISPNQAVTAAHCVSDVPASKLSIHAGSSSFNDGGIVVNISSIAVHSKYDQVTFDNDIAIVTLAGSLPFGPGIGLVGSTDHGEGTLSDGVDVVVSGWGSVQEGWPASPSLQVVTVNVVDVDECRAGYHDVGLITESMFCAGVPEGGKDSCHGDNGGPAIVNGVLIGVVSWGHGCGWKGYPGVYSSTAYLRDFIAQMTGL</sequence>